<evidence type="ECO:0000256" key="6">
    <source>
        <dbReference type="ARBA" id="ARBA00022989"/>
    </source>
</evidence>
<feature type="transmembrane region" description="Helical" evidence="8">
    <location>
        <begin position="358"/>
        <end position="381"/>
    </location>
</feature>
<feature type="transmembrane region" description="Helical" evidence="8">
    <location>
        <begin position="549"/>
        <end position="567"/>
    </location>
</feature>
<keyword evidence="10" id="KW-1185">Reference proteome</keyword>
<dbReference type="GO" id="GO:0005524">
    <property type="term" value="F:ATP binding"/>
    <property type="evidence" value="ECO:0007669"/>
    <property type="project" value="UniProtKB-KW"/>
</dbReference>
<name>A0A6P5GJ13_ANACO</name>
<dbReference type="FunFam" id="3.40.50.300:FF:000633">
    <property type="entry name" value="ABC transporter A family member 7"/>
    <property type="match status" value="1"/>
</dbReference>
<dbReference type="AlphaFoldDB" id="A0A6P5GJ13"/>
<dbReference type="RefSeq" id="XP_020108641.1">
    <property type="nucleotide sequence ID" value="XM_020253052.1"/>
</dbReference>
<sequence>MEPSLRGTASFSTQANALLRKNLTFQKRNLKTNVGIVAFPVMLCVILVVLQGVIDHELDKPEYRCGCTCPSGGGACVCGPQHSTLDQVGTCAIPRPPRWPALLRPEPLARPRKFLDILLNNLVWALSGWCSTSQLFFFFFFFWLKYLNNNFSFLLFFSMLTGIAGRLFTPIPSSSPNFSDFLNILANVIPGTDTIPQFTEYIEPAFVSDRPLYLIQPQCLPSFNLSVSVDIDNFPIQLDVECVQGLSLWRNSSSAINGDLYKGYRQGNTARETNEFLTAYDFLDTSENGFNVNIWYNSTYKNDTGYVSIALLRVPRSLNAASSAFLKLFKGDGLAMQLEYVKEMPKPATKSRFDFSSLLGALFFTWIIELLFPVILTYLVYEKQQKLKLMMKMHGLKDGPYWMISYAYFFCLSALYMICFVIFGSIVGLKFFKLNDYGIQVVFYFIYINLQIALAFLAATFFSSVKTATVLGYIYVFGSGLLGEFLLRFFVEDTSFPRGWIIVIELVPGFSLWRGLYEFAQYAFMGNNMGTSGMRWKDLSDPINGMKNVMIVMTVEWVVLLPLAYYLDQASSLGGGMRKDPLFFLRYFQKKRSLSWRRPSLASQGSKVAVDMEKPDVAQEREVVEQLLAESGRTSHAIVCNNLKKVYPGRDGNPDKLAVRGLALALPQGQCFGMLGPNGAGKTSFINMMIGLITPSSGTAYVQGLDIRTSMDEIYTSMGVCPQHDLLWETLTGREHLLFYGRLKNLKGGALMQAVEESLKSVNLFHGGVGDKQVGKYSGGMKRRLSVAISLIGDPKVVYMDEPSTGLDPASRNNLWNVVKRAKRDRAIILTTHSMEEAEVLCDRLGIFVDGSFQCLGNPTELKARYGGSYVFTMTTSSDEEAEVESLVRRLSPSANKIYHISGTQKFELSKQEVRIADVFRAVESAKSKLKIYAWGLADTTLEDVFIKVAKEAQSFNVLS</sequence>
<dbReference type="Pfam" id="PF12698">
    <property type="entry name" value="ABC2_membrane_3"/>
    <property type="match status" value="1"/>
</dbReference>
<dbReference type="PROSITE" id="PS50893">
    <property type="entry name" value="ABC_TRANSPORTER_2"/>
    <property type="match status" value="1"/>
</dbReference>
<evidence type="ECO:0000256" key="5">
    <source>
        <dbReference type="ARBA" id="ARBA00022840"/>
    </source>
</evidence>
<dbReference type="InterPro" id="IPR026082">
    <property type="entry name" value="ABCA"/>
</dbReference>
<dbReference type="SUPFAM" id="SSF52540">
    <property type="entry name" value="P-loop containing nucleoside triphosphate hydrolases"/>
    <property type="match status" value="1"/>
</dbReference>
<dbReference type="Pfam" id="PF00005">
    <property type="entry name" value="ABC_tran"/>
    <property type="match status" value="1"/>
</dbReference>
<keyword evidence="4" id="KW-0547">Nucleotide-binding</keyword>
<evidence type="ECO:0000256" key="7">
    <source>
        <dbReference type="ARBA" id="ARBA00023136"/>
    </source>
</evidence>
<dbReference type="GO" id="GO:0140359">
    <property type="term" value="F:ABC-type transporter activity"/>
    <property type="evidence" value="ECO:0007669"/>
    <property type="project" value="InterPro"/>
</dbReference>
<dbReference type="Proteomes" id="UP000515123">
    <property type="component" value="Linkage group 1"/>
</dbReference>
<keyword evidence="7 8" id="KW-0472">Membrane</keyword>
<feature type="transmembrane region" description="Helical" evidence="8">
    <location>
        <begin position="441"/>
        <end position="462"/>
    </location>
</feature>
<dbReference type="GO" id="GO:0005319">
    <property type="term" value="F:lipid transporter activity"/>
    <property type="evidence" value="ECO:0007669"/>
    <property type="project" value="TreeGrafter"/>
</dbReference>
<feature type="transmembrane region" description="Helical" evidence="8">
    <location>
        <begin position="468"/>
        <end position="487"/>
    </location>
</feature>
<feature type="transmembrane region" description="Helical" evidence="8">
    <location>
        <begin position="499"/>
        <end position="517"/>
    </location>
</feature>
<dbReference type="GO" id="GO:0016020">
    <property type="term" value="C:membrane"/>
    <property type="evidence" value="ECO:0007669"/>
    <property type="project" value="UniProtKB-SubCell"/>
</dbReference>
<dbReference type="GeneID" id="109724256"/>
<evidence type="ECO:0000256" key="4">
    <source>
        <dbReference type="ARBA" id="ARBA00022741"/>
    </source>
</evidence>
<dbReference type="InterPro" id="IPR013525">
    <property type="entry name" value="ABC2_TM"/>
</dbReference>
<evidence type="ECO:0000256" key="1">
    <source>
        <dbReference type="ARBA" id="ARBA00004141"/>
    </source>
</evidence>
<evidence type="ECO:0000256" key="2">
    <source>
        <dbReference type="ARBA" id="ARBA00008526"/>
    </source>
</evidence>
<feature type="transmembrane region" description="Helical" evidence="8">
    <location>
        <begin position="34"/>
        <end position="54"/>
    </location>
</feature>
<keyword evidence="6 8" id="KW-1133">Transmembrane helix</keyword>
<feature type="transmembrane region" description="Helical" evidence="8">
    <location>
        <begin position="150"/>
        <end position="169"/>
    </location>
</feature>
<accession>A0A6P5GJ13</accession>
<dbReference type="InterPro" id="IPR027417">
    <property type="entry name" value="P-loop_NTPase"/>
</dbReference>
<organism evidence="10 11">
    <name type="scientific">Ananas comosus</name>
    <name type="common">Pineapple</name>
    <name type="synonym">Ananas ananas</name>
    <dbReference type="NCBI Taxonomy" id="4615"/>
    <lineage>
        <taxon>Eukaryota</taxon>
        <taxon>Viridiplantae</taxon>
        <taxon>Streptophyta</taxon>
        <taxon>Embryophyta</taxon>
        <taxon>Tracheophyta</taxon>
        <taxon>Spermatophyta</taxon>
        <taxon>Magnoliopsida</taxon>
        <taxon>Liliopsida</taxon>
        <taxon>Poales</taxon>
        <taxon>Bromeliaceae</taxon>
        <taxon>Bromelioideae</taxon>
        <taxon>Ananas</taxon>
    </lineage>
</organism>
<dbReference type="InterPro" id="IPR003439">
    <property type="entry name" value="ABC_transporter-like_ATP-bd"/>
</dbReference>
<proteinExistence type="inferred from homology"/>
<reference evidence="10" key="1">
    <citation type="journal article" date="2015" name="Nat. Genet.">
        <title>The pineapple genome and the evolution of CAM photosynthesis.</title>
        <authorList>
            <person name="Ming R."/>
            <person name="VanBuren R."/>
            <person name="Wai C.M."/>
            <person name="Tang H."/>
            <person name="Schatz M.C."/>
            <person name="Bowers J.E."/>
            <person name="Lyons E."/>
            <person name="Wang M.L."/>
            <person name="Chen J."/>
            <person name="Biggers E."/>
            <person name="Zhang J."/>
            <person name="Huang L."/>
            <person name="Zhang L."/>
            <person name="Miao W."/>
            <person name="Zhang J."/>
            <person name="Ye Z."/>
            <person name="Miao C."/>
            <person name="Lin Z."/>
            <person name="Wang H."/>
            <person name="Zhou H."/>
            <person name="Yim W.C."/>
            <person name="Priest H.D."/>
            <person name="Zheng C."/>
            <person name="Woodhouse M."/>
            <person name="Edger P.P."/>
            <person name="Guyot R."/>
            <person name="Guo H.B."/>
            <person name="Guo H."/>
            <person name="Zheng G."/>
            <person name="Singh R."/>
            <person name="Sharma A."/>
            <person name="Min X."/>
            <person name="Zheng Y."/>
            <person name="Lee H."/>
            <person name="Gurtowski J."/>
            <person name="Sedlazeck F.J."/>
            <person name="Harkess A."/>
            <person name="McKain M.R."/>
            <person name="Liao Z."/>
            <person name="Fang J."/>
            <person name="Liu J."/>
            <person name="Zhang X."/>
            <person name="Zhang Q."/>
            <person name="Hu W."/>
            <person name="Qin Y."/>
            <person name="Wang K."/>
            <person name="Chen L.Y."/>
            <person name="Shirley N."/>
            <person name="Lin Y.R."/>
            <person name="Liu L.Y."/>
            <person name="Hernandez A.G."/>
            <person name="Wright C.L."/>
            <person name="Bulone V."/>
            <person name="Tuskan G.A."/>
            <person name="Heath K."/>
            <person name="Zee F."/>
            <person name="Moore P.H."/>
            <person name="Sunkar R."/>
            <person name="Leebens-Mack J.H."/>
            <person name="Mockler T."/>
            <person name="Bennetzen J.L."/>
            <person name="Freeling M."/>
            <person name="Sankoff D."/>
            <person name="Paterson A.H."/>
            <person name="Zhu X."/>
            <person name="Yang X."/>
            <person name="Smith J.A."/>
            <person name="Cushman J.C."/>
            <person name="Paull R.E."/>
            <person name="Yu Q."/>
        </authorList>
    </citation>
    <scope>NUCLEOTIDE SEQUENCE [LARGE SCALE GENOMIC DNA]</scope>
    <source>
        <strain evidence="10">cv. F153</strain>
    </source>
</reference>
<evidence type="ECO:0000256" key="8">
    <source>
        <dbReference type="SAM" id="Phobius"/>
    </source>
</evidence>
<evidence type="ECO:0000313" key="11">
    <source>
        <dbReference type="RefSeq" id="XP_020108641.1"/>
    </source>
</evidence>
<evidence type="ECO:0000313" key="10">
    <source>
        <dbReference type="Proteomes" id="UP000515123"/>
    </source>
</evidence>
<dbReference type="SMART" id="SM00382">
    <property type="entry name" value="AAA"/>
    <property type="match status" value="1"/>
</dbReference>
<keyword evidence="5" id="KW-0067">ATP-binding</keyword>
<dbReference type="PROSITE" id="PS00211">
    <property type="entry name" value="ABC_TRANSPORTER_1"/>
    <property type="match status" value="1"/>
</dbReference>
<feature type="domain" description="ABC transporter" evidence="9">
    <location>
        <begin position="638"/>
        <end position="875"/>
    </location>
</feature>
<dbReference type="OrthoDB" id="8061355at2759"/>
<comment type="subcellular location">
    <subcellularLocation>
        <location evidence="1">Membrane</location>
        <topology evidence="1">Multi-pass membrane protein</topology>
    </subcellularLocation>
</comment>
<feature type="transmembrane region" description="Helical" evidence="8">
    <location>
        <begin position="122"/>
        <end position="144"/>
    </location>
</feature>
<dbReference type="Pfam" id="PF24526">
    <property type="entry name" value="ABCA12_C"/>
    <property type="match status" value="1"/>
</dbReference>
<dbReference type="InterPro" id="IPR017871">
    <property type="entry name" value="ABC_transporter-like_CS"/>
</dbReference>
<feature type="transmembrane region" description="Helical" evidence="8">
    <location>
        <begin position="401"/>
        <end position="429"/>
    </location>
</feature>
<gene>
    <name evidence="11" type="primary">LOC109724256</name>
</gene>
<dbReference type="Gene3D" id="3.40.50.300">
    <property type="entry name" value="P-loop containing nucleotide triphosphate hydrolases"/>
    <property type="match status" value="1"/>
</dbReference>
<evidence type="ECO:0000256" key="3">
    <source>
        <dbReference type="ARBA" id="ARBA00022692"/>
    </source>
</evidence>
<dbReference type="CDD" id="cd03263">
    <property type="entry name" value="ABC_subfamily_A"/>
    <property type="match status" value="1"/>
</dbReference>
<dbReference type="GO" id="GO:0016887">
    <property type="term" value="F:ATP hydrolysis activity"/>
    <property type="evidence" value="ECO:0007669"/>
    <property type="project" value="InterPro"/>
</dbReference>
<comment type="similarity">
    <text evidence="2">Belongs to the ABC transporter superfamily. ABCA family. CPR flippase (TC 3.A.1.211) subfamily.</text>
</comment>
<reference evidence="11" key="2">
    <citation type="submission" date="2025-08" db="UniProtKB">
        <authorList>
            <consortium name="RefSeq"/>
        </authorList>
    </citation>
    <scope>IDENTIFICATION</scope>
    <source>
        <tissue evidence="11">Leaf</tissue>
    </source>
</reference>
<protein>
    <submittedName>
        <fullName evidence="11">ABC transporter A family member 7-like</fullName>
    </submittedName>
</protein>
<keyword evidence="3 8" id="KW-0812">Transmembrane</keyword>
<evidence type="ECO:0000259" key="9">
    <source>
        <dbReference type="PROSITE" id="PS50893"/>
    </source>
</evidence>
<dbReference type="InterPro" id="IPR003593">
    <property type="entry name" value="AAA+_ATPase"/>
</dbReference>
<dbReference type="PANTHER" id="PTHR19229">
    <property type="entry name" value="ATP-BINDING CASSETTE TRANSPORTER SUBFAMILY A ABCA"/>
    <property type="match status" value="1"/>
</dbReference>
<dbReference type="PANTHER" id="PTHR19229:SF154">
    <property type="entry name" value="ABC TRANSPORTER A FAMILY MEMBER 3-RELATED"/>
    <property type="match status" value="1"/>
</dbReference>